<keyword evidence="3" id="KW-1185">Reference proteome</keyword>
<dbReference type="EMBL" id="NIVC01001556">
    <property type="protein sequence ID" value="PAA66484.1"/>
    <property type="molecule type" value="Genomic_DNA"/>
</dbReference>
<evidence type="ECO:0000313" key="3">
    <source>
        <dbReference type="Proteomes" id="UP000215902"/>
    </source>
</evidence>
<reference evidence="1 3" key="1">
    <citation type="submission" date="2017-06" db="EMBL/GenBank/DDBJ databases">
        <title>A platform for efficient transgenesis in Macrostomum lignano, a flatworm model organism for stem cell research.</title>
        <authorList>
            <person name="Berezikov E."/>
        </authorList>
    </citation>
    <scope>NUCLEOTIDE SEQUENCE [LARGE SCALE GENOMIC DNA]</scope>
    <source>
        <strain evidence="1">DV1</strain>
        <tissue evidence="1">Whole organism</tissue>
    </source>
</reference>
<sequence length="113" mass="12017">DKYPFLTALQIYVSKKTEGSVFLQQLSTTRSVDRLPECLHLLYLGLTPASLANTAGPELQAWRRPLSQVALLGSKPPTAPVESFNALAMASTASTNLASTVWQDSGAGPGQEA</sequence>
<dbReference type="Proteomes" id="UP000215902">
    <property type="component" value="Unassembled WGS sequence"/>
</dbReference>
<gene>
    <name evidence="2" type="ORF">BOX15_Mlig010776g1</name>
    <name evidence="1" type="ORF">BOX15_Mlig010776g2</name>
</gene>
<feature type="non-terminal residue" evidence="1">
    <location>
        <position position="1"/>
    </location>
</feature>
<comment type="caution">
    <text evidence="1">The sequence shown here is derived from an EMBL/GenBank/DDBJ whole genome shotgun (WGS) entry which is preliminary data.</text>
</comment>
<evidence type="ECO:0000313" key="1">
    <source>
        <dbReference type="EMBL" id="PAA66484.1"/>
    </source>
</evidence>
<accession>A0A267EZR4</accession>
<dbReference type="AlphaFoldDB" id="A0A267EZR4"/>
<protein>
    <submittedName>
        <fullName evidence="1">Uncharacterized protein</fullName>
    </submittedName>
</protein>
<proteinExistence type="predicted"/>
<dbReference type="EMBL" id="NIVC01000152">
    <property type="protein sequence ID" value="PAA89354.1"/>
    <property type="molecule type" value="Genomic_DNA"/>
</dbReference>
<organism evidence="1 3">
    <name type="scientific">Macrostomum lignano</name>
    <dbReference type="NCBI Taxonomy" id="282301"/>
    <lineage>
        <taxon>Eukaryota</taxon>
        <taxon>Metazoa</taxon>
        <taxon>Spiralia</taxon>
        <taxon>Lophotrochozoa</taxon>
        <taxon>Platyhelminthes</taxon>
        <taxon>Rhabditophora</taxon>
        <taxon>Macrostomorpha</taxon>
        <taxon>Macrostomida</taxon>
        <taxon>Macrostomidae</taxon>
        <taxon>Macrostomum</taxon>
    </lineage>
</organism>
<name>A0A267EZR4_9PLAT</name>
<evidence type="ECO:0000313" key="2">
    <source>
        <dbReference type="EMBL" id="PAA89354.1"/>
    </source>
</evidence>